<name>A0A437GZH0_9SPHN</name>
<gene>
    <name evidence="1" type="ORF">EKN06_00545</name>
</gene>
<dbReference type="EMBL" id="RXOL01000001">
    <property type="protein sequence ID" value="RVQ68758.1"/>
    <property type="molecule type" value="Genomic_DNA"/>
</dbReference>
<dbReference type="Proteomes" id="UP000283003">
    <property type="component" value="Unassembled WGS sequence"/>
</dbReference>
<dbReference type="RefSeq" id="WP_127610943.1">
    <property type="nucleotide sequence ID" value="NZ_RXOL01000001.1"/>
</dbReference>
<sequence>MAQKRLVDEELTLKHLELVAKWLSISRPAIPFGITGFAPENAEVLGAAGAKDPDGAEIPEIFIQRHPPAITPIRPA</sequence>
<proteinExistence type="predicted"/>
<comment type="caution">
    <text evidence="1">The sequence shown here is derived from an EMBL/GenBank/DDBJ whole genome shotgun (WGS) entry which is preliminary data.</text>
</comment>
<accession>A0A437GZH0</accession>
<evidence type="ECO:0000313" key="2">
    <source>
        <dbReference type="Proteomes" id="UP000283003"/>
    </source>
</evidence>
<organism evidence="1 2">
    <name type="scientific">Croceicoccus ponticola</name>
    <dbReference type="NCBI Taxonomy" id="2217664"/>
    <lineage>
        <taxon>Bacteria</taxon>
        <taxon>Pseudomonadati</taxon>
        <taxon>Pseudomonadota</taxon>
        <taxon>Alphaproteobacteria</taxon>
        <taxon>Sphingomonadales</taxon>
        <taxon>Erythrobacteraceae</taxon>
        <taxon>Croceicoccus</taxon>
    </lineage>
</organism>
<protein>
    <submittedName>
        <fullName evidence="1">Uncharacterized protein</fullName>
    </submittedName>
</protein>
<evidence type="ECO:0000313" key="1">
    <source>
        <dbReference type="EMBL" id="RVQ68758.1"/>
    </source>
</evidence>
<keyword evidence="2" id="KW-1185">Reference proteome</keyword>
<reference evidence="1 2" key="1">
    <citation type="submission" date="2018-12" db="EMBL/GenBank/DDBJ databases">
        <title>Croceicoccus ponticola sp. nov., a lipolytic bacterium isolated from seawater.</title>
        <authorList>
            <person name="Yoon J.-H."/>
        </authorList>
    </citation>
    <scope>NUCLEOTIDE SEQUENCE [LARGE SCALE GENOMIC DNA]</scope>
    <source>
        <strain evidence="1 2">GM-16</strain>
    </source>
</reference>
<dbReference type="AlphaFoldDB" id="A0A437GZH0"/>